<feature type="region of interest" description="Disordered" evidence="1">
    <location>
        <begin position="187"/>
        <end position="239"/>
    </location>
</feature>
<feature type="compositionally biased region" description="Polar residues" evidence="1">
    <location>
        <begin position="254"/>
        <end position="264"/>
    </location>
</feature>
<proteinExistence type="predicted"/>
<feature type="region of interest" description="Disordered" evidence="1">
    <location>
        <begin position="254"/>
        <end position="290"/>
    </location>
</feature>
<evidence type="ECO:0000313" key="2">
    <source>
        <dbReference type="EMBL" id="KAH9826813.1"/>
    </source>
</evidence>
<name>A0A9W7SR61_9PEZI</name>
<reference evidence="2 3" key="1">
    <citation type="journal article" date="2018" name="IMA Fungus">
        <title>IMA Genome-F 10: Nine draft genome sequences of Claviceps purpurea s.lat., including C. arundinis, C. humidiphila, and C. cf. spartinae, pseudomolecules for the pitch canker pathogen Fusarium circinatum, draft genome of Davidsoniella eucalypti, Grosmannia galeiformis, Quambalaria eucalypti, and Teratosphaeria destructans.</title>
        <authorList>
            <person name="Wingfield B.D."/>
            <person name="Liu M."/>
            <person name="Nguyen H.D."/>
            <person name="Lane F.A."/>
            <person name="Morgan S.W."/>
            <person name="De Vos L."/>
            <person name="Wilken P.M."/>
            <person name="Duong T.A."/>
            <person name="Aylward J."/>
            <person name="Coetzee M.P."/>
            <person name="Dadej K."/>
            <person name="De Beer Z.W."/>
            <person name="Findlay W."/>
            <person name="Havenga M."/>
            <person name="Kolarik M."/>
            <person name="Menzies J.G."/>
            <person name="Naidoo K."/>
            <person name="Pochopski O."/>
            <person name="Shoukouhi P."/>
            <person name="Santana Q.C."/>
            <person name="Seifert K.A."/>
            <person name="Soal N."/>
            <person name="Steenkamp E.T."/>
            <person name="Tatham C.T."/>
            <person name="van der Nest M.A."/>
            <person name="Wingfield M.J."/>
        </authorList>
    </citation>
    <scope>NUCLEOTIDE SEQUENCE [LARGE SCALE GENOMIC DNA]</scope>
    <source>
        <strain evidence="2">CMW44962</strain>
    </source>
</reference>
<feature type="region of interest" description="Disordered" evidence="1">
    <location>
        <begin position="1"/>
        <end position="51"/>
    </location>
</feature>
<evidence type="ECO:0000256" key="1">
    <source>
        <dbReference type="SAM" id="MobiDB-lite"/>
    </source>
</evidence>
<evidence type="ECO:0000313" key="3">
    <source>
        <dbReference type="Proteomes" id="UP001138500"/>
    </source>
</evidence>
<dbReference type="Proteomes" id="UP001138500">
    <property type="component" value="Unassembled WGS sequence"/>
</dbReference>
<reference evidence="2 3" key="2">
    <citation type="journal article" date="2021" name="Curr. Genet.">
        <title>Genetic response to nitrogen starvation in the aggressive Eucalyptus foliar pathogen Teratosphaeria destructans.</title>
        <authorList>
            <person name="Havenga M."/>
            <person name="Wingfield B.D."/>
            <person name="Wingfield M.J."/>
            <person name="Dreyer L.L."/>
            <person name="Roets F."/>
            <person name="Aylward J."/>
        </authorList>
    </citation>
    <scope>NUCLEOTIDE SEQUENCE [LARGE SCALE GENOMIC DNA]</scope>
    <source>
        <strain evidence="2">CMW44962</strain>
    </source>
</reference>
<comment type="caution">
    <text evidence="2">The sequence shown here is derived from an EMBL/GenBank/DDBJ whole genome shotgun (WGS) entry which is preliminary data.</text>
</comment>
<feature type="compositionally biased region" description="Basic and acidic residues" evidence="1">
    <location>
        <begin position="132"/>
        <end position="146"/>
    </location>
</feature>
<keyword evidence="3" id="KW-1185">Reference proteome</keyword>
<protein>
    <submittedName>
        <fullName evidence="2">Uncharacterized protein</fullName>
    </submittedName>
</protein>
<gene>
    <name evidence="2" type="ORF">Tdes44962_MAKER09956</name>
</gene>
<sequence length="313" mass="33735">MYPETVWCGGKDSVAPQTRQHVPAATPDLSPKKPGLLRKRRDSMSSISPKTVAAAAVEKIIGGGLRGHSRSASDGPVPHPVYPSQPYYPTGQESESYKKQLRRRSAFEPAEPTVPRQVREPSRGRARSRSMSRVERGDSSAATEDRRLSSFFTSSASAYTGAQALTRQAAHTGSTISASRQRIHLSSESRGALDYSNPPTGSGLSLPRSHSRRSPSHLIPGPAGGSPTSTGTGSTSQGWGIAYSNGSMLPPYAQNTYPNSSSGSARWRPRSRSLSRDGHSRSRSVSGTSSRLCYTSEACREAERLVRVHEGRW</sequence>
<feature type="region of interest" description="Disordered" evidence="1">
    <location>
        <begin position="65"/>
        <end position="146"/>
    </location>
</feature>
<feature type="compositionally biased region" description="Low complexity" evidence="1">
    <location>
        <begin position="216"/>
        <end position="239"/>
    </location>
</feature>
<dbReference type="AlphaFoldDB" id="A0A9W7SR61"/>
<organism evidence="2 3">
    <name type="scientific">Teratosphaeria destructans</name>
    <dbReference type="NCBI Taxonomy" id="418781"/>
    <lineage>
        <taxon>Eukaryota</taxon>
        <taxon>Fungi</taxon>
        <taxon>Dikarya</taxon>
        <taxon>Ascomycota</taxon>
        <taxon>Pezizomycotina</taxon>
        <taxon>Dothideomycetes</taxon>
        <taxon>Dothideomycetidae</taxon>
        <taxon>Mycosphaerellales</taxon>
        <taxon>Teratosphaeriaceae</taxon>
        <taxon>Teratosphaeria</taxon>
    </lineage>
</organism>
<dbReference type="EMBL" id="RIBY02001952">
    <property type="protein sequence ID" value="KAH9826813.1"/>
    <property type="molecule type" value="Genomic_DNA"/>
</dbReference>
<accession>A0A9W7SR61</accession>